<dbReference type="FunFam" id="2.40.50.140:FF:000125">
    <property type="entry name" value="exosome complex exonuclease RRP44 isoform X1"/>
    <property type="match status" value="1"/>
</dbReference>
<dbReference type="SMART" id="SM00670">
    <property type="entry name" value="PINc"/>
    <property type="match status" value="1"/>
</dbReference>
<dbReference type="CDD" id="cd09862">
    <property type="entry name" value="PIN_Rrp44-like"/>
    <property type="match status" value="1"/>
</dbReference>
<keyword evidence="7" id="KW-0540">Nuclease</keyword>
<dbReference type="SMART" id="SM00955">
    <property type="entry name" value="RNB"/>
    <property type="match status" value="1"/>
</dbReference>
<gene>
    <name evidence="19" type="ORF">TRIADDRAFT_25898</name>
</gene>
<dbReference type="Pfam" id="PF17215">
    <property type="entry name" value="Rrp44_S1"/>
    <property type="match status" value="1"/>
</dbReference>
<evidence type="ECO:0000259" key="18">
    <source>
        <dbReference type="SMART" id="SM00955"/>
    </source>
</evidence>
<dbReference type="SUPFAM" id="SSF50249">
    <property type="entry name" value="Nucleic acid-binding proteins"/>
    <property type="match status" value="3"/>
</dbReference>
<keyword evidence="8" id="KW-0255">Endonuclease</keyword>
<dbReference type="GO" id="GO:0000175">
    <property type="term" value="F:3'-5'-RNA exonuclease activity"/>
    <property type="evidence" value="ECO:0000318"/>
    <property type="project" value="GO_Central"/>
</dbReference>
<evidence type="ECO:0000256" key="12">
    <source>
        <dbReference type="ARBA" id="ARBA00022884"/>
    </source>
</evidence>
<keyword evidence="13" id="KW-0539">Nucleus</keyword>
<evidence type="ECO:0000256" key="3">
    <source>
        <dbReference type="ARBA" id="ARBA00004604"/>
    </source>
</evidence>
<dbReference type="GeneID" id="6754196"/>
<dbReference type="InParanoid" id="B3RYS6"/>
<dbReference type="InterPro" id="IPR002716">
    <property type="entry name" value="PIN_dom"/>
</dbReference>
<dbReference type="Proteomes" id="UP000009022">
    <property type="component" value="Unassembled WGS sequence"/>
</dbReference>
<keyword evidence="5" id="KW-0963">Cytoplasm</keyword>
<keyword evidence="6" id="KW-0698">rRNA processing</keyword>
<dbReference type="Pfam" id="PF13638">
    <property type="entry name" value="PIN_4"/>
    <property type="match status" value="1"/>
</dbReference>
<dbReference type="GO" id="GO:0000177">
    <property type="term" value="C:cytoplasmic exosome (RNase complex)"/>
    <property type="evidence" value="ECO:0000318"/>
    <property type="project" value="GO_Central"/>
</dbReference>
<proteinExistence type="inferred from homology"/>
<dbReference type="GO" id="GO:0071031">
    <property type="term" value="P:nuclear mRNA surveillance of mRNA 3'-end processing"/>
    <property type="evidence" value="ECO:0000318"/>
    <property type="project" value="GO_Central"/>
</dbReference>
<dbReference type="InterPro" id="IPR029060">
    <property type="entry name" value="PIN-like_dom_sf"/>
</dbReference>
<dbReference type="InterPro" id="IPR033771">
    <property type="entry name" value="Rrp44_CSD1"/>
</dbReference>
<dbReference type="Gene3D" id="2.40.50.700">
    <property type="match status" value="1"/>
</dbReference>
<dbReference type="PANTHER" id="PTHR23355:SF35">
    <property type="entry name" value="EXOSOME COMPLEX EXONUCLEASE RRP44"/>
    <property type="match status" value="1"/>
</dbReference>
<sequence length="931" mass="106397">MLKSRTFVKKTRKGGVVKVVQEHYLRDDVWCGVIGCSSCNTTQAVLDPQCLNVQSNLCPKSHFIIPDTNVVCKQIDILEENCIKHAIFLQTVLQEVKHLSASTYRRIRDAIANPEKKFYVFSNEHHKKTYIERGKDESPNDRNDRAIRVAAKWYQKHMQDNCFQTDIVLLTNDVENKEKAVQDNLTTYTMYEYVMALTDSPELMDKLSGDFEDDEKNQIVFAEYLPLSKIQSAIKAGRLIQGTFQSSRDNYKEGFVRVHGEEQDIFIKDLDSINRAIQDDVVAVEMLPKQEWTKPSGLVCRDVENNENDNAETAGLENTAREEKLENYIADALPSGKVVGIIKRNWRPYCGILLPNPNPNARRFLFRAADRRIPRIRILTRQSSNLLGQRIIVSVDAWQRKRRYPEGHFVRRLGPIGDKETESEVLLIEHNVPYQQFSQAVLNDLPTLPWEITDDDAKQREDLRHLTICSIDPPGCTDIDDALHLTALENGNYEVGVHIADVSHFIRPGTAIDIEAANRGTTVYLAEKRIDMVPELLSSNLCSLRSNVDRFAFSCIWELSPDADVIAARFTKSIIKSQAAFTYAEAQLIIDDKQRNDDIAISLRSLNVLAQALNKKRLDQGALSLASPEIRFQVDSETHDPLELVKKELRETNSLVEEFMLLANITVAERIYEIFPQCALLRRHPSPPLSNFDILLKSAAVKNIQLQVDSAKMLSTSLAQADLQDNPYFNTLLRILVTRCMMQAVYFCSGTLAYQDYCHYGLATPIYTHFTSPIRRYSDIIVHRLLAISIGADKTYPDLMKKDKVQELCNHLNFRHKMAQYAQRSSVSLYAQLFFRNRVTKEEGYILFVRKNAIQVLIPKYGIENTIFLRSADGSELPFIHDEQNLSLTYQDITLQVFDRVLVEIAVEHNEIQGSKIRLQLLEPQVCSFSV</sequence>
<dbReference type="GO" id="GO:0016075">
    <property type="term" value="P:rRNA catabolic process"/>
    <property type="evidence" value="ECO:0000318"/>
    <property type="project" value="GO_Central"/>
</dbReference>
<evidence type="ECO:0000313" key="19">
    <source>
        <dbReference type="EMBL" id="EDV25093.1"/>
    </source>
</evidence>
<evidence type="ECO:0000256" key="14">
    <source>
        <dbReference type="ARBA" id="ARBA00077221"/>
    </source>
</evidence>
<dbReference type="OMA" id="GQVMRNN"/>
<evidence type="ECO:0000259" key="17">
    <source>
        <dbReference type="SMART" id="SM00670"/>
    </source>
</evidence>
<dbReference type="STRING" id="10228.B3RYS6"/>
<dbReference type="Pfam" id="PF17216">
    <property type="entry name" value="Rrp44_CSD1"/>
    <property type="match status" value="1"/>
</dbReference>
<name>B3RYS6_TRIAD</name>
<dbReference type="SUPFAM" id="SSF88723">
    <property type="entry name" value="PIN domain-like"/>
    <property type="match status" value="1"/>
</dbReference>
<dbReference type="GO" id="GO:0000176">
    <property type="term" value="C:nuclear exosome (RNase complex)"/>
    <property type="evidence" value="ECO:0000318"/>
    <property type="project" value="GO_Central"/>
</dbReference>
<dbReference type="InterPro" id="IPR050180">
    <property type="entry name" value="RNR_Ribonuclease"/>
</dbReference>
<dbReference type="GO" id="GO:0071034">
    <property type="term" value="P:CUT catabolic process"/>
    <property type="evidence" value="ECO:0007669"/>
    <property type="project" value="UniProtKB-ARBA"/>
</dbReference>
<dbReference type="Gene3D" id="3.40.50.1010">
    <property type="entry name" value="5'-nuclease"/>
    <property type="match status" value="1"/>
</dbReference>
<dbReference type="eggNOG" id="KOG2102">
    <property type="taxonomic scope" value="Eukaryota"/>
</dbReference>
<dbReference type="FunFam" id="2.40.50.700:FF:000001">
    <property type="entry name" value="Exosome complex exonuclease exoribonuclease (Rrp44)"/>
    <property type="match status" value="1"/>
</dbReference>
<keyword evidence="12" id="KW-0694">RNA-binding</keyword>
<evidence type="ECO:0000256" key="2">
    <source>
        <dbReference type="ARBA" id="ARBA00004496"/>
    </source>
</evidence>
<evidence type="ECO:0000256" key="1">
    <source>
        <dbReference type="ARBA" id="ARBA00001946"/>
    </source>
</evidence>
<dbReference type="GO" id="GO:0004519">
    <property type="term" value="F:endonuclease activity"/>
    <property type="evidence" value="ECO:0000318"/>
    <property type="project" value="GO_Central"/>
</dbReference>
<dbReference type="InterPro" id="IPR001900">
    <property type="entry name" value="RNase_II/R"/>
</dbReference>
<keyword evidence="9" id="KW-0378">Hydrolase</keyword>
<protein>
    <recommendedName>
        <fullName evidence="14">Protein DIS3 homolog</fullName>
    </recommendedName>
    <alternativeName>
        <fullName evidence="15">Ribosomal RNA-processing protein 44</fullName>
    </alternativeName>
</protein>
<dbReference type="Pfam" id="PF17849">
    <property type="entry name" value="OB_Dis3"/>
    <property type="match status" value="1"/>
</dbReference>
<dbReference type="RefSeq" id="XP_002112983.1">
    <property type="nucleotide sequence ID" value="XM_002112947.1"/>
</dbReference>
<evidence type="ECO:0000313" key="20">
    <source>
        <dbReference type="Proteomes" id="UP000009022"/>
    </source>
</evidence>
<dbReference type="InterPro" id="IPR041505">
    <property type="entry name" value="Dis3_CSD2"/>
</dbReference>
<keyword evidence="20" id="KW-1185">Reference proteome</keyword>
<keyword evidence="11" id="KW-0269">Exonuclease</keyword>
<keyword evidence="10" id="KW-0271">Exosome</keyword>
<accession>B3RYS6</accession>
<comment type="similarity">
    <text evidence="4 16">Belongs to the RNR ribonuclease family.</text>
</comment>
<dbReference type="AlphaFoldDB" id="B3RYS6"/>
<comment type="subcellular location">
    <subcellularLocation>
        <location evidence="2">Cytoplasm</location>
    </subcellularLocation>
    <subcellularLocation>
        <location evidence="3">Nucleus</location>
        <location evidence="3">Nucleolus</location>
    </subcellularLocation>
</comment>
<dbReference type="CTD" id="6754196"/>
<evidence type="ECO:0000256" key="16">
    <source>
        <dbReference type="RuleBase" id="RU003901"/>
    </source>
</evidence>
<dbReference type="EMBL" id="DS985245">
    <property type="protein sequence ID" value="EDV25093.1"/>
    <property type="molecule type" value="Genomic_DNA"/>
</dbReference>
<dbReference type="GO" id="GO:0005730">
    <property type="term" value="C:nucleolus"/>
    <property type="evidence" value="ECO:0007669"/>
    <property type="project" value="UniProtKB-SubCell"/>
</dbReference>
<evidence type="ECO:0000256" key="8">
    <source>
        <dbReference type="ARBA" id="ARBA00022759"/>
    </source>
</evidence>
<evidence type="ECO:0000256" key="4">
    <source>
        <dbReference type="ARBA" id="ARBA00005785"/>
    </source>
</evidence>
<dbReference type="InterPro" id="IPR022966">
    <property type="entry name" value="RNase_II/R_CS"/>
</dbReference>
<evidence type="ECO:0000256" key="13">
    <source>
        <dbReference type="ARBA" id="ARBA00023242"/>
    </source>
</evidence>
<dbReference type="PANTHER" id="PTHR23355">
    <property type="entry name" value="RIBONUCLEASE"/>
    <property type="match status" value="1"/>
</dbReference>
<evidence type="ECO:0000256" key="7">
    <source>
        <dbReference type="ARBA" id="ARBA00022722"/>
    </source>
</evidence>
<dbReference type="KEGG" id="tad:TRIADDRAFT_25898"/>
<dbReference type="Pfam" id="PF00773">
    <property type="entry name" value="RNB"/>
    <property type="match status" value="1"/>
</dbReference>
<feature type="domain" description="RNB" evidence="18">
    <location>
        <begin position="460"/>
        <end position="792"/>
    </location>
</feature>
<evidence type="ECO:0000256" key="15">
    <source>
        <dbReference type="ARBA" id="ARBA00077930"/>
    </source>
</evidence>
<reference evidence="19 20" key="1">
    <citation type="journal article" date="2008" name="Nature">
        <title>The Trichoplax genome and the nature of placozoans.</title>
        <authorList>
            <person name="Srivastava M."/>
            <person name="Begovic E."/>
            <person name="Chapman J."/>
            <person name="Putnam N.H."/>
            <person name="Hellsten U."/>
            <person name="Kawashima T."/>
            <person name="Kuo A."/>
            <person name="Mitros T."/>
            <person name="Salamov A."/>
            <person name="Carpenter M.L."/>
            <person name="Signorovitch A.Y."/>
            <person name="Moreno M.A."/>
            <person name="Kamm K."/>
            <person name="Grimwood J."/>
            <person name="Schmutz J."/>
            <person name="Shapiro H."/>
            <person name="Grigoriev I.V."/>
            <person name="Buss L.W."/>
            <person name="Schierwater B."/>
            <person name="Dellaporta S.L."/>
            <person name="Rokhsar D.S."/>
        </authorList>
    </citation>
    <scope>NUCLEOTIDE SEQUENCE [LARGE SCALE GENOMIC DNA]</scope>
    <source>
        <strain evidence="19 20">Grell-BS-1999</strain>
    </source>
</reference>
<organism evidence="19 20">
    <name type="scientific">Trichoplax adhaerens</name>
    <name type="common">Trichoplax reptans</name>
    <dbReference type="NCBI Taxonomy" id="10228"/>
    <lineage>
        <taxon>Eukaryota</taxon>
        <taxon>Metazoa</taxon>
        <taxon>Placozoa</taxon>
        <taxon>Uniplacotomia</taxon>
        <taxon>Trichoplacea</taxon>
        <taxon>Trichoplacidae</taxon>
        <taxon>Trichoplax</taxon>
    </lineage>
</organism>
<comment type="cofactor">
    <cofactor evidence="1">
        <name>Mg(2+)</name>
        <dbReference type="ChEBI" id="CHEBI:18420"/>
    </cofactor>
</comment>
<dbReference type="FunCoup" id="B3RYS6">
    <property type="interactions" value="1851"/>
</dbReference>
<dbReference type="PhylomeDB" id="B3RYS6"/>
<dbReference type="HOGENOM" id="CLU_002333_5_0_1"/>
<evidence type="ECO:0000256" key="6">
    <source>
        <dbReference type="ARBA" id="ARBA00022552"/>
    </source>
</evidence>
<dbReference type="Gene3D" id="2.40.50.140">
    <property type="entry name" value="Nucleic acid-binding proteins"/>
    <property type="match status" value="1"/>
</dbReference>
<dbReference type="FunFam" id="3.40.50.1010:FF:000010">
    <property type="entry name" value="Exosome complex exonuclease DIS3"/>
    <property type="match status" value="1"/>
</dbReference>
<feature type="domain" description="PIN" evidence="17">
    <location>
        <begin position="62"/>
        <end position="178"/>
    </location>
</feature>
<evidence type="ECO:0000256" key="11">
    <source>
        <dbReference type="ARBA" id="ARBA00022839"/>
    </source>
</evidence>
<dbReference type="GO" id="GO:0006364">
    <property type="term" value="P:rRNA processing"/>
    <property type="evidence" value="ECO:0007669"/>
    <property type="project" value="UniProtKB-KW"/>
</dbReference>
<evidence type="ECO:0000256" key="9">
    <source>
        <dbReference type="ARBA" id="ARBA00022801"/>
    </source>
</evidence>
<dbReference type="GO" id="GO:0003723">
    <property type="term" value="F:RNA binding"/>
    <property type="evidence" value="ECO:0007669"/>
    <property type="project" value="UniProtKB-KW"/>
</dbReference>
<dbReference type="Gene3D" id="2.40.50.690">
    <property type="match status" value="1"/>
</dbReference>
<dbReference type="PROSITE" id="PS01175">
    <property type="entry name" value="RIBONUCLEASE_II"/>
    <property type="match status" value="1"/>
</dbReference>
<dbReference type="InterPro" id="IPR033770">
    <property type="entry name" value="RRP44_S1"/>
</dbReference>
<evidence type="ECO:0000256" key="5">
    <source>
        <dbReference type="ARBA" id="ARBA00022490"/>
    </source>
</evidence>
<dbReference type="OrthoDB" id="372421at2759"/>
<evidence type="ECO:0000256" key="10">
    <source>
        <dbReference type="ARBA" id="ARBA00022835"/>
    </source>
</evidence>
<dbReference type="InterPro" id="IPR012340">
    <property type="entry name" value="NA-bd_OB-fold"/>
</dbReference>